<keyword evidence="2" id="KW-1133">Transmembrane helix</keyword>
<evidence type="ECO:0000256" key="1">
    <source>
        <dbReference type="SAM" id="MobiDB-lite"/>
    </source>
</evidence>
<gene>
    <name evidence="3" type="ORF">N801_05235</name>
</gene>
<sequence length="62" mass="6390">MVRGKQGPDMRYLIALVVIIAILAYVLNRRGSSGLGGGTETTEKALGQSTHREGSGQGFGGG</sequence>
<comment type="caution">
    <text evidence="3">The sequence shown here is derived from an EMBL/GenBank/DDBJ whole genome shotgun (WGS) entry which is preliminary data.</text>
</comment>
<evidence type="ECO:0000313" key="3">
    <source>
        <dbReference type="EMBL" id="KGN43132.1"/>
    </source>
</evidence>
<dbReference type="Proteomes" id="UP000030013">
    <property type="component" value="Unassembled WGS sequence"/>
</dbReference>
<reference evidence="3 4" key="1">
    <citation type="submission" date="2013-08" db="EMBL/GenBank/DDBJ databases">
        <title>The genome sequence of Knoellia aerolata.</title>
        <authorList>
            <person name="Zhu W."/>
            <person name="Wang G."/>
        </authorList>
    </citation>
    <scope>NUCLEOTIDE SEQUENCE [LARGE SCALE GENOMIC DNA]</scope>
    <source>
        <strain evidence="3 4">DSM 18566</strain>
    </source>
</reference>
<organism evidence="3 4">
    <name type="scientific">Knoellia aerolata DSM 18566</name>
    <dbReference type="NCBI Taxonomy" id="1385519"/>
    <lineage>
        <taxon>Bacteria</taxon>
        <taxon>Bacillati</taxon>
        <taxon>Actinomycetota</taxon>
        <taxon>Actinomycetes</taxon>
        <taxon>Micrococcales</taxon>
        <taxon>Intrasporangiaceae</taxon>
        <taxon>Knoellia</taxon>
    </lineage>
</organism>
<name>A0A0A0K4C5_9MICO</name>
<keyword evidence="4" id="KW-1185">Reference proteome</keyword>
<keyword evidence="2" id="KW-0812">Transmembrane</keyword>
<keyword evidence="2" id="KW-0472">Membrane</keyword>
<dbReference type="EMBL" id="AVPL01000001">
    <property type="protein sequence ID" value="KGN43132.1"/>
    <property type="molecule type" value="Genomic_DNA"/>
</dbReference>
<feature type="transmembrane region" description="Helical" evidence="2">
    <location>
        <begin position="12"/>
        <end position="28"/>
    </location>
</feature>
<feature type="region of interest" description="Disordered" evidence="1">
    <location>
        <begin position="32"/>
        <end position="62"/>
    </location>
</feature>
<proteinExistence type="predicted"/>
<accession>A0A0A0K4C5</accession>
<protein>
    <submittedName>
        <fullName evidence="3">Uncharacterized protein</fullName>
    </submittedName>
</protein>
<evidence type="ECO:0000313" key="4">
    <source>
        <dbReference type="Proteomes" id="UP000030013"/>
    </source>
</evidence>
<dbReference type="STRING" id="1385519.N801_05235"/>
<evidence type="ECO:0000256" key="2">
    <source>
        <dbReference type="SAM" id="Phobius"/>
    </source>
</evidence>
<dbReference type="AlphaFoldDB" id="A0A0A0K4C5"/>